<dbReference type="RefSeq" id="WP_189086289.1">
    <property type="nucleotide sequence ID" value="NZ_BMRJ01000004.1"/>
</dbReference>
<dbReference type="AlphaFoldDB" id="A0A918KUJ9"/>
<dbReference type="PANTHER" id="PTHR43685">
    <property type="entry name" value="GLYCOSYLTRANSFERASE"/>
    <property type="match status" value="1"/>
</dbReference>
<keyword evidence="3" id="KW-1185">Reference proteome</keyword>
<organism evidence="2 3">
    <name type="scientific">Agromyces mediolanus</name>
    <name type="common">Corynebacterium mediolanum</name>
    <dbReference type="NCBI Taxonomy" id="41986"/>
    <lineage>
        <taxon>Bacteria</taxon>
        <taxon>Bacillati</taxon>
        <taxon>Actinomycetota</taxon>
        <taxon>Actinomycetes</taxon>
        <taxon>Micrococcales</taxon>
        <taxon>Microbacteriaceae</taxon>
        <taxon>Agromyces</taxon>
    </lineage>
</organism>
<sequence>MLNPIGRPPGAALTGLALRGYALRGRLMATGGTATMAGRVDIVMPAHDVAAFIDEAIRSVLAQDRWRLRLYVLDDASIDDTAARVRRWARRDPRVTLVQVEHHDVNATRNEGIALGDGEYLTFLDADDVLRPGALRDLVASLESTGSDFAVGSYDRLVGGRRVAPAPWIDTAHAVARPATALADFPDIMVNAVQWTKLYRRSFWNAAGLRFPLGGHFQDQLVSARAYARATSFDVLARRTVDWRIRDDGSSMTQQGARAAAVRDRFTSAIGALDVLEREAGAGVSDRRAAQFLSNDAAIAASELRRMDEAAFAALRTGLSALVERAGAQVLGEVPQRTRALFDLVLADDQAEAIAWLDRREAADA</sequence>
<dbReference type="InterPro" id="IPR050834">
    <property type="entry name" value="Glycosyltransf_2"/>
</dbReference>
<protein>
    <recommendedName>
        <fullName evidence="1">Glycosyltransferase 2-like domain-containing protein</fullName>
    </recommendedName>
</protein>
<accession>A0A918KUJ9</accession>
<dbReference type="GO" id="GO:0044010">
    <property type="term" value="P:single-species biofilm formation"/>
    <property type="evidence" value="ECO:0007669"/>
    <property type="project" value="TreeGrafter"/>
</dbReference>
<reference evidence="2" key="2">
    <citation type="submission" date="2020-09" db="EMBL/GenBank/DDBJ databases">
        <authorList>
            <person name="Sun Q."/>
            <person name="Ohkuma M."/>
        </authorList>
    </citation>
    <scope>NUCLEOTIDE SEQUENCE</scope>
    <source>
        <strain evidence="2">JCM 3346</strain>
    </source>
</reference>
<dbReference type="EMBL" id="BMRJ01000004">
    <property type="protein sequence ID" value="GGR34604.1"/>
    <property type="molecule type" value="Genomic_DNA"/>
</dbReference>
<dbReference type="PANTHER" id="PTHR43685:SF2">
    <property type="entry name" value="GLYCOSYLTRANSFERASE 2-LIKE DOMAIN-CONTAINING PROTEIN"/>
    <property type="match status" value="1"/>
</dbReference>
<dbReference type="Pfam" id="PF00535">
    <property type="entry name" value="Glycos_transf_2"/>
    <property type="match status" value="1"/>
</dbReference>
<dbReference type="CDD" id="cd00761">
    <property type="entry name" value="Glyco_tranf_GTA_type"/>
    <property type="match status" value="1"/>
</dbReference>
<comment type="caution">
    <text evidence="2">The sequence shown here is derived from an EMBL/GenBank/DDBJ whole genome shotgun (WGS) entry which is preliminary data.</text>
</comment>
<feature type="domain" description="Glycosyltransferase 2-like" evidence="1">
    <location>
        <begin position="42"/>
        <end position="182"/>
    </location>
</feature>
<gene>
    <name evidence="2" type="ORF">GCM10010196_30850</name>
</gene>
<evidence type="ECO:0000313" key="2">
    <source>
        <dbReference type="EMBL" id="GGR34604.1"/>
    </source>
</evidence>
<dbReference type="Gene3D" id="3.90.550.10">
    <property type="entry name" value="Spore Coat Polysaccharide Biosynthesis Protein SpsA, Chain A"/>
    <property type="match status" value="1"/>
</dbReference>
<dbReference type="SUPFAM" id="SSF53448">
    <property type="entry name" value="Nucleotide-diphospho-sugar transferases"/>
    <property type="match status" value="1"/>
</dbReference>
<dbReference type="Proteomes" id="UP000610303">
    <property type="component" value="Unassembled WGS sequence"/>
</dbReference>
<name>A0A918KUJ9_AGRME</name>
<dbReference type="InterPro" id="IPR029044">
    <property type="entry name" value="Nucleotide-diphossugar_trans"/>
</dbReference>
<evidence type="ECO:0000313" key="3">
    <source>
        <dbReference type="Proteomes" id="UP000610303"/>
    </source>
</evidence>
<proteinExistence type="predicted"/>
<dbReference type="InterPro" id="IPR001173">
    <property type="entry name" value="Glyco_trans_2-like"/>
</dbReference>
<evidence type="ECO:0000259" key="1">
    <source>
        <dbReference type="Pfam" id="PF00535"/>
    </source>
</evidence>
<reference evidence="2" key="1">
    <citation type="journal article" date="2014" name="Int. J. Syst. Evol. Microbiol.">
        <title>Complete genome sequence of Corynebacterium casei LMG S-19264T (=DSM 44701T), isolated from a smear-ripened cheese.</title>
        <authorList>
            <consortium name="US DOE Joint Genome Institute (JGI-PGF)"/>
            <person name="Walter F."/>
            <person name="Albersmeier A."/>
            <person name="Kalinowski J."/>
            <person name="Ruckert C."/>
        </authorList>
    </citation>
    <scope>NUCLEOTIDE SEQUENCE</scope>
    <source>
        <strain evidence="2">JCM 3346</strain>
    </source>
</reference>